<evidence type="ECO:0000313" key="2">
    <source>
        <dbReference type="Proteomes" id="UP000244722"/>
    </source>
</evidence>
<dbReference type="Proteomes" id="UP000244722">
    <property type="component" value="Unassembled WGS sequence"/>
</dbReference>
<protein>
    <submittedName>
        <fullName evidence="1">Uncharacterized protein</fullName>
    </submittedName>
</protein>
<proteinExistence type="predicted"/>
<organism evidence="1 2">
    <name type="scientific">Tuber borchii</name>
    <name type="common">White truffle</name>
    <dbReference type="NCBI Taxonomy" id="42251"/>
    <lineage>
        <taxon>Eukaryota</taxon>
        <taxon>Fungi</taxon>
        <taxon>Dikarya</taxon>
        <taxon>Ascomycota</taxon>
        <taxon>Pezizomycotina</taxon>
        <taxon>Pezizomycetes</taxon>
        <taxon>Pezizales</taxon>
        <taxon>Tuberaceae</taxon>
        <taxon>Tuber</taxon>
    </lineage>
</organism>
<dbReference type="EMBL" id="NESQ01000274">
    <property type="protein sequence ID" value="PUU74789.1"/>
    <property type="molecule type" value="Genomic_DNA"/>
</dbReference>
<reference evidence="1 2" key="1">
    <citation type="submission" date="2017-04" db="EMBL/GenBank/DDBJ databases">
        <title>Draft genome sequence of Tuber borchii Vittad., a whitish edible truffle.</title>
        <authorList>
            <consortium name="DOE Joint Genome Institute"/>
            <person name="Murat C."/>
            <person name="Kuo A."/>
            <person name="Barry K.W."/>
            <person name="Clum A."/>
            <person name="Dockter R.B."/>
            <person name="Fauchery L."/>
            <person name="Iotti M."/>
            <person name="Kohler A."/>
            <person name="Labutti K."/>
            <person name="Lindquist E.A."/>
            <person name="Lipzen A."/>
            <person name="Ohm R.A."/>
            <person name="Wang M."/>
            <person name="Grigoriev I.V."/>
            <person name="Zambonelli A."/>
            <person name="Martin F.M."/>
        </authorList>
    </citation>
    <scope>NUCLEOTIDE SEQUENCE [LARGE SCALE GENOMIC DNA]</scope>
    <source>
        <strain evidence="1 2">Tbo3840</strain>
    </source>
</reference>
<comment type="caution">
    <text evidence="1">The sequence shown here is derived from an EMBL/GenBank/DDBJ whole genome shotgun (WGS) entry which is preliminary data.</text>
</comment>
<keyword evidence="2" id="KW-1185">Reference proteome</keyword>
<sequence>MWGKLVNVQHNGCLKYTLSSSYKYHPSRNKSNLCIKTRRIPYFHLQHVPVPQYPIPQNTQTNQLAEAPKYNPILATIHKSPLPRLSLIRMPHLSHFFLPPYDLDNLISGINPIPRAFDSSSPPPLRPSTIDRHPEVQYYSLNSPISPFTTLASNEGTFVRQETQYFNAS</sequence>
<gene>
    <name evidence="1" type="ORF">B9Z19DRAFT_1067958</name>
</gene>
<dbReference type="AlphaFoldDB" id="A0A2T6ZH39"/>
<accession>A0A2T6ZH39</accession>
<name>A0A2T6ZH39_TUBBO</name>
<evidence type="ECO:0000313" key="1">
    <source>
        <dbReference type="EMBL" id="PUU74789.1"/>
    </source>
</evidence>